<dbReference type="EMBL" id="MN740993">
    <property type="protein sequence ID" value="QHU21951.1"/>
    <property type="molecule type" value="Genomic_DNA"/>
</dbReference>
<organism evidence="5">
    <name type="scientific">viral metagenome</name>
    <dbReference type="NCBI Taxonomy" id="1070528"/>
    <lineage>
        <taxon>unclassified sequences</taxon>
        <taxon>metagenomes</taxon>
        <taxon>organismal metagenomes</taxon>
    </lineage>
</organism>
<keyword evidence="1" id="KW-0479">Metal-binding</keyword>
<feature type="domain" description="AN1-type" evidence="4">
    <location>
        <begin position="13"/>
        <end position="59"/>
    </location>
</feature>
<reference evidence="5" key="1">
    <citation type="journal article" date="2020" name="Nature">
        <title>Giant virus diversity and host interactions through global metagenomics.</title>
        <authorList>
            <person name="Schulz F."/>
            <person name="Roux S."/>
            <person name="Paez-Espino D."/>
            <person name="Jungbluth S."/>
            <person name="Walsh D.A."/>
            <person name="Denef V.J."/>
            <person name="McMahon K.D."/>
            <person name="Konstantinidis K.T."/>
            <person name="Eloe-Fadrosh E.A."/>
            <person name="Kyrpides N.C."/>
            <person name="Woyke T."/>
        </authorList>
    </citation>
    <scope>NUCLEOTIDE SEQUENCE</scope>
    <source>
        <strain evidence="5">GVMAG-S-3300013286-35</strain>
    </source>
</reference>
<dbReference type="PROSITE" id="PS51039">
    <property type="entry name" value="ZF_AN1"/>
    <property type="match status" value="1"/>
</dbReference>
<dbReference type="SUPFAM" id="SSF118310">
    <property type="entry name" value="AN1-like Zinc finger"/>
    <property type="match status" value="1"/>
</dbReference>
<evidence type="ECO:0000313" key="5">
    <source>
        <dbReference type="EMBL" id="QHU21951.1"/>
    </source>
</evidence>
<proteinExistence type="predicted"/>
<dbReference type="SMART" id="SM00154">
    <property type="entry name" value="ZnF_AN1"/>
    <property type="match status" value="1"/>
</dbReference>
<evidence type="ECO:0000259" key="4">
    <source>
        <dbReference type="PROSITE" id="PS51039"/>
    </source>
</evidence>
<keyword evidence="3" id="KW-0862">Zinc</keyword>
<dbReference type="Pfam" id="PF01428">
    <property type="entry name" value="zf-AN1"/>
    <property type="match status" value="1"/>
</dbReference>
<evidence type="ECO:0000256" key="1">
    <source>
        <dbReference type="ARBA" id="ARBA00022723"/>
    </source>
</evidence>
<dbReference type="PANTHER" id="PTHR10634:SF67">
    <property type="entry name" value="AN1-TYPE ZINC FINGER PROTEIN 3"/>
    <property type="match status" value="1"/>
</dbReference>
<dbReference type="Gene3D" id="4.10.1110.10">
    <property type="entry name" value="AN1-like Zinc finger"/>
    <property type="match status" value="1"/>
</dbReference>
<evidence type="ECO:0000256" key="3">
    <source>
        <dbReference type="ARBA" id="ARBA00022833"/>
    </source>
</evidence>
<dbReference type="InterPro" id="IPR035896">
    <property type="entry name" value="AN1-like_Znf"/>
</dbReference>
<evidence type="ECO:0000256" key="2">
    <source>
        <dbReference type="ARBA" id="ARBA00022771"/>
    </source>
</evidence>
<dbReference type="InterPro" id="IPR000058">
    <property type="entry name" value="Znf_AN1"/>
</dbReference>
<dbReference type="AlphaFoldDB" id="A0A6C0KXH3"/>
<sequence length="78" mass="8678">MNTVDVSGAVPEKKAIRRCVSCRNKLSLTDFPCKCGLIHCSKHRLPETHNCTFDFKKNGQEFLSTSLVKVVGIKIDAI</sequence>
<dbReference type="GO" id="GO:0008270">
    <property type="term" value="F:zinc ion binding"/>
    <property type="evidence" value="ECO:0007669"/>
    <property type="project" value="UniProtKB-KW"/>
</dbReference>
<keyword evidence="2" id="KW-0863">Zinc-finger</keyword>
<protein>
    <recommendedName>
        <fullName evidence="4">AN1-type domain-containing protein</fullName>
    </recommendedName>
</protein>
<dbReference type="InterPro" id="IPR050652">
    <property type="entry name" value="AN1_A20_ZnFinger"/>
</dbReference>
<accession>A0A6C0KXH3</accession>
<dbReference type="PANTHER" id="PTHR10634">
    <property type="entry name" value="AN1-TYPE ZINC FINGER PROTEIN"/>
    <property type="match status" value="1"/>
</dbReference>
<name>A0A6C0KXH3_9ZZZZ</name>